<keyword evidence="2" id="KW-0802">TPR repeat</keyword>
<protein>
    <submittedName>
        <fullName evidence="3">Tetratricopeptide repeat protein 39A</fullName>
    </submittedName>
</protein>
<dbReference type="InterPro" id="IPR019734">
    <property type="entry name" value="TPR_rpt"/>
</dbReference>
<gene>
    <name evidence="3" type="primary">zgc:158403</name>
</gene>
<sequence>MCSLCVCVCVISSRQTSLQACLDECMEALDLFLNNHFSESLDKLRPRAKESMYHALIYATVLEMQAMMTFQHDDIVHKKSQSTAFVSDENMVGFIKGGIKVRNSYLIYKELHTFIQSDTTFRGPNHKHLEGGVSFGIGAFNLTLSLFPARILKLLEFAGFSGDKEFGISQLFTGATSHTLRSMLCALLLLCFYTFLSFILGTGEGEVEEAEQLLKPFRLRYPRDGCKAQQAWKQFHHMCYWELMWCFTFKRHWKMAYFYADLLSQESRWSKAMYVYMKAAYLSMLPDTESRPFGDNEVDLFRRVPTYKQKIAGKSPPTEKFAIRKARRYKASNPIRLPVPVLEMMYMWNGFSMISKQPELTEGMMETLLEAERTLQAAPENEYSVDDTCVILLLKGLCLKNQGQMQAAEDCFRQICSSEKKLKFDHYLVPNALLEMSLLYIDTGRKEQAIKLLQKAKNNYKEYSMESRTQFRVHAALTKLKADTSESTPQLCTDILFQLFI</sequence>
<dbReference type="Gene3D" id="1.25.40.10">
    <property type="entry name" value="Tetratricopeptide repeat domain"/>
    <property type="match status" value="1"/>
</dbReference>
<proteinExistence type="inferred from homology"/>
<organism evidence="3 4">
    <name type="scientific">Sinocyclocheilus grahami</name>
    <name type="common">Dianchi golden-line fish</name>
    <name type="synonym">Barbus grahami</name>
    <dbReference type="NCBI Taxonomy" id="75366"/>
    <lineage>
        <taxon>Eukaryota</taxon>
        <taxon>Metazoa</taxon>
        <taxon>Chordata</taxon>
        <taxon>Craniata</taxon>
        <taxon>Vertebrata</taxon>
        <taxon>Euteleostomi</taxon>
        <taxon>Actinopterygii</taxon>
        <taxon>Neopterygii</taxon>
        <taxon>Teleostei</taxon>
        <taxon>Ostariophysi</taxon>
        <taxon>Cypriniformes</taxon>
        <taxon>Cyprinidae</taxon>
        <taxon>Cyprininae</taxon>
        <taxon>Sinocyclocheilus</taxon>
    </lineage>
</organism>
<evidence type="ECO:0000313" key="3">
    <source>
        <dbReference type="Ensembl" id="ENSSGRP00000096760.1"/>
    </source>
</evidence>
<dbReference type="InterPro" id="IPR019412">
    <property type="entry name" value="IML2/TPR_39"/>
</dbReference>
<dbReference type="PANTHER" id="PTHR31859">
    <property type="entry name" value="TETRATRICOPEPTIDE REPEAT PROTEIN 39 FAMILY MEMBER"/>
    <property type="match status" value="1"/>
</dbReference>
<evidence type="ECO:0000256" key="1">
    <source>
        <dbReference type="ARBA" id="ARBA00006400"/>
    </source>
</evidence>
<keyword evidence="4" id="KW-1185">Reference proteome</keyword>
<dbReference type="Ensembl" id="ENSSGRT00000102944.1">
    <property type="protein sequence ID" value="ENSSGRP00000096760.1"/>
    <property type="gene ID" value="ENSSGRG00000048233.1"/>
</dbReference>
<comment type="similarity">
    <text evidence="1">Belongs to the TTC39 family.</text>
</comment>
<reference evidence="3" key="2">
    <citation type="submission" date="2025-09" db="UniProtKB">
        <authorList>
            <consortium name="Ensembl"/>
        </authorList>
    </citation>
    <scope>IDENTIFICATION</scope>
</reference>
<dbReference type="PANTHER" id="PTHR31859:SF7">
    <property type="entry name" value="TETRATRICOPEPTIDE REPEAT PROTEIN 39A"/>
    <property type="match status" value="1"/>
</dbReference>
<dbReference type="SUPFAM" id="SSF48452">
    <property type="entry name" value="TPR-like"/>
    <property type="match status" value="1"/>
</dbReference>
<reference evidence="3" key="1">
    <citation type="submission" date="2025-08" db="UniProtKB">
        <authorList>
            <consortium name="Ensembl"/>
        </authorList>
    </citation>
    <scope>IDENTIFICATION</scope>
</reference>
<dbReference type="AlphaFoldDB" id="A0A672S578"/>
<accession>A0A672S578</accession>
<dbReference type="Pfam" id="PF10300">
    <property type="entry name" value="Iml2-TPR_39"/>
    <property type="match status" value="3"/>
</dbReference>
<dbReference type="Proteomes" id="UP000472262">
    <property type="component" value="Unassembled WGS sequence"/>
</dbReference>
<evidence type="ECO:0000313" key="4">
    <source>
        <dbReference type="Proteomes" id="UP000472262"/>
    </source>
</evidence>
<evidence type="ECO:0000256" key="2">
    <source>
        <dbReference type="ARBA" id="ARBA00022803"/>
    </source>
</evidence>
<name>A0A672S578_SINGR</name>
<dbReference type="Pfam" id="PF13174">
    <property type="entry name" value="TPR_6"/>
    <property type="match status" value="1"/>
</dbReference>
<dbReference type="InterPro" id="IPR011990">
    <property type="entry name" value="TPR-like_helical_dom_sf"/>
</dbReference>